<evidence type="ECO:0000313" key="2">
    <source>
        <dbReference type="EMBL" id="RJF36764.1"/>
    </source>
</evidence>
<feature type="transmembrane region" description="Helical" evidence="1">
    <location>
        <begin position="17"/>
        <end position="39"/>
    </location>
</feature>
<keyword evidence="1" id="KW-1133">Transmembrane helix</keyword>
<keyword evidence="1" id="KW-0472">Membrane</keyword>
<gene>
    <name evidence="2" type="ORF">D4741_01425</name>
</gene>
<sequence>MSTSESSSTQMRIIKHVLLWCIFSYFYHSGINVLVAMAHDAQPDYGLLSSIAYGIGFNVLVGHLISKYDKHWPLIAAAVIATVGLIAVPLVMFGKEGLMNGIFIASMIATLPVSTFVIAKIKQRISANTEQTQ</sequence>
<feature type="transmembrane region" description="Helical" evidence="1">
    <location>
        <begin position="72"/>
        <end position="92"/>
    </location>
</feature>
<feature type="transmembrane region" description="Helical" evidence="1">
    <location>
        <begin position="45"/>
        <end position="65"/>
    </location>
</feature>
<evidence type="ECO:0000256" key="1">
    <source>
        <dbReference type="SAM" id="Phobius"/>
    </source>
</evidence>
<feature type="transmembrane region" description="Helical" evidence="1">
    <location>
        <begin position="98"/>
        <end position="119"/>
    </location>
</feature>
<reference evidence="2 3" key="1">
    <citation type="submission" date="2018-09" db="EMBL/GenBank/DDBJ databases">
        <title>Identification of marine bacteria producing industrial enzymes.</title>
        <authorList>
            <person name="Cheng T.H."/>
            <person name="Saidin J."/>
            <person name="Muhd D.D."/>
            <person name="Isa M.N.M."/>
            <person name="Bakar M.F.A."/>
            <person name="Ismail N."/>
        </authorList>
    </citation>
    <scope>NUCLEOTIDE SEQUENCE [LARGE SCALE GENOMIC DNA]</scope>
    <source>
        <strain evidence="2 3">MNAD 1.6</strain>
    </source>
</reference>
<dbReference type="AlphaFoldDB" id="A0A3A3ER03"/>
<organism evidence="2 3">
    <name type="scientific">Pseudoalteromonas gelatinilytica</name>
    <dbReference type="NCBI Taxonomy" id="1703256"/>
    <lineage>
        <taxon>Bacteria</taxon>
        <taxon>Pseudomonadati</taxon>
        <taxon>Pseudomonadota</taxon>
        <taxon>Gammaproteobacteria</taxon>
        <taxon>Alteromonadales</taxon>
        <taxon>Pseudoalteromonadaceae</taxon>
        <taxon>Pseudoalteromonas</taxon>
    </lineage>
</organism>
<name>A0A3A3ER03_9GAMM</name>
<evidence type="ECO:0000313" key="3">
    <source>
        <dbReference type="Proteomes" id="UP000265938"/>
    </source>
</evidence>
<evidence type="ECO:0008006" key="4">
    <source>
        <dbReference type="Google" id="ProtNLM"/>
    </source>
</evidence>
<dbReference type="RefSeq" id="WP_082874074.1">
    <property type="nucleotide sequence ID" value="NZ_LRRU01000020.1"/>
</dbReference>
<dbReference type="EMBL" id="QYSE01000001">
    <property type="protein sequence ID" value="RJF36764.1"/>
    <property type="molecule type" value="Genomic_DNA"/>
</dbReference>
<proteinExistence type="predicted"/>
<keyword evidence="1" id="KW-0812">Transmembrane</keyword>
<accession>A0A3A3ER03</accession>
<comment type="caution">
    <text evidence="2">The sequence shown here is derived from an EMBL/GenBank/DDBJ whole genome shotgun (WGS) entry which is preliminary data.</text>
</comment>
<protein>
    <recommendedName>
        <fullName evidence="4">MFS transporter</fullName>
    </recommendedName>
</protein>
<dbReference type="Proteomes" id="UP000265938">
    <property type="component" value="Unassembled WGS sequence"/>
</dbReference>